<proteinExistence type="predicted"/>
<protein>
    <submittedName>
        <fullName evidence="1">ATP-grasp fold amidoligase family protein</fullName>
    </submittedName>
</protein>
<dbReference type="InterPro" id="IPR029465">
    <property type="entry name" value="ATPgrasp_TupA"/>
</dbReference>
<evidence type="ECO:0000313" key="2">
    <source>
        <dbReference type="Proteomes" id="UP001595445"/>
    </source>
</evidence>
<gene>
    <name evidence="1" type="ORF">ACFOD6_08330</name>
</gene>
<comment type="caution">
    <text evidence="1">The sequence shown here is derived from an EMBL/GenBank/DDBJ whole genome shotgun (WGS) entry which is preliminary data.</text>
</comment>
<organism evidence="1 2">
    <name type="scientific">Tabrizicola soli</name>
    <dbReference type="NCBI Taxonomy" id="2185115"/>
    <lineage>
        <taxon>Bacteria</taxon>
        <taxon>Pseudomonadati</taxon>
        <taxon>Pseudomonadota</taxon>
        <taxon>Alphaproteobacteria</taxon>
        <taxon>Rhodobacterales</taxon>
        <taxon>Paracoccaceae</taxon>
        <taxon>Tabrizicola</taxon>
    </lineage>
</organism>
<dbReference type="Pfam" id="PF14305">
    <property type="entry name" value="ATPgrasp_TupA"/>
    <property type="match status" value="1"/>
</dbReference>
<dbReference type="Proteomes" id="UP001595445">
    <property type="component" value="Unassembled WGS sequence"/>
</dbReference>
<dbReference type="EMBL" id="JBHRSM010000015">
    <property type="protein sequence ID" value="MFC3086053.1"/>
    <property type="molecule type" value="Genomic_DNA"/>
</dbReference>
<name>A0ABV7DVH0_9RHOB</name>
<evidence type="ECO:0000313" key="1">
    <source>
        <dbReference type="EMBL" id="MFC3086053.1"/>
    </source>
</evidence>
<reference evidence="2" key="1">
    <citation type="journal article" date="2019" name="Int. J. Syst. Evol. Microbiol.">
        <title>The Global Catalogue of Microorganisms (GCM) 10K type strain sequencing project: providing services to taxonomists for standard genome sequencing and annotation.</title>
        <authorList>
            <consortium name="The Broad Institute Genomics Platform"/>
            <consortium name="The Broad Institute Genome Sequencing Center for Infectious Disease"/>
            <person name="Wu L."/>
            <person name="Ma J."/>
        </authorList>
    </citation>
    <scope>NUCLEOTIDE SEQUENCE [LARGE SCALE GENOMIC DNA]</scope>
    <source>
        <strain evidence="2">KCTC 62102</strain>
    </source>
</reference>
<accession>A0ABV7DVH0</accession>
<sequence length="317" mass="35821">MQRDPARRPEWLAAAAQRAGSLARGLVARVDAALGYPHLRRRFRRRVGYAPDFDNPRSFNEKINWRKLHDRASVYPVISDKARMPEYLALRFGAERAAALVPPRRLVTARPTAANLAAAGTGVAIKASHGSGWVRIVAAGESPDWRALAAEARGWLRQVYGQTRQEWAYWRITPQIVVEELILKADGAPADDIKIAVMQGRAVYLFVEADRFSAHRLSYYTPDWQPLEVAMGRNPVGSHRPPPARLAEMVALAEEIGRDFDYIRVDLLDGAGGFRVNELTLYRSSGLAAIDPPELDWQWGEAWRHRPYRGIWPEDRR</sequence>
<keyword evidence="2" id="KW-1185">Reference proteome</keyword>
<dbReference type="RefSeq" id="WP_197647026.1">
    <property type="nucleotide sequence ID" value="NZ_JAEACP010000022.1"/>
</dbReference>